<keyword evidence="2" id="KW-1185">Reference proteome</keyword>
<comment type="caution">
    <text evidence="1">The sequence shown here is derived from an EMBL/GenBank/DDBJ whole genome shotgun (WGS) entry which is preliminary data.</text>
</comment>
<gene>
    <name evidence="1" type="ORF">E2C01_008274</name>
</gene>
<evidence type="ECO:0000313" key="1">
    <source>
        <dbReference type="EMBL" id="MPC15481.1"/>
    </source>
</evidence>
<proteinExistence type="predicted"/>
<protein>
    <submittedName>
        <fullName evidence="1">Uncharacterized protein</fullName>
    </submittedName>
</protein>
<evidence type="ECO:0000313" key="2">
    <source>
        <dbReference type="Proteomes" id="UP000324222"/>
    </source>
</evidence>
<sequence length="119" mass="12999">MPLLPSSFMAYESDVIFSQTSTHIRVTFLTSLFLLHLYDGRAEIHTVSSTNINTPTAISNRNTSRTIAISTTSSTPSTIWTNTNTPTTISDRNTSTHAAITTNTRTSIAISNANTVYKL</sequence>
<dbReference type="Proteomes" id="UP000324222">
    <property type="component" value="Unassembled WGS sequence"/>
</dbReference>
<reference evidence="1 2" key="1">
    <citation type="submission" date="2019-05" db="EMBL/GenBank/DDBJ databases">
        <title>Another draft genome of Portunus trituberculatus and its Hox gene families provides insights of decapod evolution.</title>
        <authorList>
            <person name="Jeong J.-H."/>
            <person name="Song I."/>
            <person name="Kim S."/>
            <person name="Choi T."/>
            <person name="Kim D."/>
            <person name="Ryu S."/>
            <person name="Kim W."/>
        </authorList>
    </citation>
    <scope>NUCLEOTIDE SEQUENCE [LARGE SCALE GENOMIC DNA]</scope>
    <source>
        <tissue evidence="1">Muscle</tissue>
    </source>
</reference>
<dbReference type="EMBL" id="VSRR010000431">
    <property type="protein sequence ID" value="MPC15481.1"/>
    <property type="molecule type" value="Genomic_DNA"/>
</dbReference>
<organism evidence="1 2">
    <name type="scientific">Portunus trituberculatus</name>
    <name type="common">Swimming crab</name>
    <name type="synonym">Neptunus trituberculatus</name>
    <dbReference type="NCBI Taxonomy" id="210409"/>
    <lineage>
        <taxon>Eukaryota</taxon>
        <taxon>Metazoa</taxon>
        <taxon>Ecdysozoa</taxon>
        <taxon>Arthropoda</taxon>
        <taxon>Crustacea</taxon>
        <taxon>Multicrustacea</taxon>
        <taxon>Malacostraca</taxon>
        <taxon>Eumalacostraca</taxon>
        <taxon>Eucarida</taxon>
        <taxon>Decapoda</taxon>
        <taxon>Pleocyemata</taxon>
        <taxon>Brachyura</taxon>
        <taxon>Eubrachyura</taxon>
        <taxon>Portunoidea</taxon>
        <taxon>Portunidae</taxon>
        <taxon>Portuninae</taxon>
        <taxon>Portunus</taxon>
    </lineage>
</organism>
<name>A0A5B7D2P7_PORTR</name>
<dbReference type="AlphaFoldDB" id="A0A5B7D2P7"/>
<accession>A0A5B7D2P7</accession>